<feature type="compositionally biased region" description="Low complexity" evidence="2">
    <location>
        <begin position="664"/>
        <end position="683"/>
    </location>
</feature>
<feature type="region of interest" description="Disordered" evidence="2">
    <location>
        <begin position="771"/>
        <end position="805"/>
    </location>
</feature>
<feature type="compositionally biased region" description="Basic and acidic residues" evidence="2">
    <location>
        <begin position="781"/>
        <end position="805"/>
    </location>
</feature>
<feature type="compositionally biased region" description="Basic and acidic residues" evidence="2">
    <location>
        <begin position="891"/>
        <end position="906"/>
    </location>
</feature>
<feature type="region of interest" description="Disordered" evidence="2">
    <location>
        <begin position="888"/>
        <end position="922"/>
    </location>
</feature>
<evidence type="ECO:0000313" key="3">
    <source>
        <dbReference type="EMBL" id="KAJ8989084.1"/>
    </source>
</evidence>
<protein>
    <submittedName>
        <fullName evidence="3">Uncharacterized protein</fullName>
    </submittedName>
</protein>
<keyword evidence="1" id="KW-0175">Coiled coil</keyword>
<accession>A0AAN6IRV9</accession>
<gene>
    <name evidence="3" type="ORF">HRR80_006811</name>
</gene>
<comment type="caution">
    <text evidence="3">The sequence shown here is derived from an EMBL/GenBank/DDBJ whole genome shotgun (WGS) entry which is preliminary data.</text>
</comment>
<evidence type="ECO:0000256" key="1">
    <source>
        <dbReference type="SAM" id="Coils"/>
    </source>
</evidence>
<sequence>MAPLFASKQVERTRLLPNGGLGGCVAQGVRGDRAEELEAALNVPAQKSTHRKRPPPIQTSCFVGREPAFVSQIYEGWSCGYGGQWTPTTPTDRLTLSLGFGCALNPGSAPLIPQCSSAMPCAPCCSLPQTPVSPVNSLPVELPGSLLLASQGFPQTHPISPPPSLRLVRRDTDDSTTSSVPTLSTSVSSELEGDTMDALRSLTTPLRKHDRQTDNTMPAYVIENRATEDLKITKPLSAMSMEELLEYLPQCNPSMITHFWLPAVRAQLQKMTSLLNDVGELKIESSLGQIALQKDLKSFTDEIRLIATSYHKVLESAESLVERDTKACHERLKELENQVEEALERMGAKDEEIAEQEREIEELTHTIYDVTRVLGSFIHDNVSNWVETLNEPRTEEVLEIISDYSYDVGKAQTVRYVRVPEAMIARYARDLREANELADEYRELLRGQSAMINEHSHNLDTYTNKYEIAVRVVKERDHEVLLLTQKNETLTKRLEECEAALVQSQESIAEVESKAGRYDELRGNLESLKIAHTLELAQCEEEIARLRQMLGSAREEVFARRADVKNIISQSQAAIPNPDLPATTAKGGPASKALRFFGVDRDKERIKRGGGIPSSQSMIGFTSSHHDASTHAFDTRYSSKEVTTSKSKPFLRNVSPLGKRRQARTTPTTPVESSESRSGSITSLPAVVRPRSDSLGATKRHGILASPINTHKALPNPPNRSQPLLASAARLAEVTQDVDSSTASQIASDYLENSILGQTAARRVLSNIPEVSVYGPSDAGDGDREEDHVPEYEDGSDRSVASSDREVYRRSVCALDMLNSSALPYSETETELERMLRGVTEPEQDRNNHHYHRHSTYDGGDEHGDAAAETELGVARILHLRPGNHNLRASRARERNGDVERDERYRQSFVSDSSGYRSEGSEPMTVAQLYHQGGRHIRD</sequence>
<dbReference type="Proteomes" id="UP001161757">
    <property type="component" value="Unassembled WGS sequence"/>
</dbReference>
<proteinExistence type="predicted"/>
<reference evidence="3" key="1">
    <citation type="submission" date="2023-01" db="EMBL/GenBank/DDBJ databases">
        <title>Exophiala dermititidis isolated from Cystic Fibrosis Patient.</title>
        <authorList>
            <person name="Kurbessoian T."/>
            <person name="Crocker A."/>
            <person name="Murante D."/>
            <person name="Hogan D.A."/>
            <person name="Stajich J.E."/>
        </authorList>
    </citation>
    <scope>NUCLEOTIDE SEQUENCE</scope>
    <source>
        <strain evidence="3">Ex8</strain>
    </source>
</reference>
<feature type="compositionally biased region" description="Low complexity" evidence="2">
    <location>
        <begin position="175"/>
        <end position="189"/>
    </location>
</feature>
<feature type="coiled-coil region" evidence="1">
    <location>
        <begin position="480"/>
        <end position="556"/>
    </location>
</feature>
<name>A0AAN6IRV9_EXODE</name>
<organism evidence="3 4">
    <name type="scientific">Exophiala dermatitidis</name>
    <name type="common">Black yeast-like fungus</name>
    <name type="synonym">Wangiella dermatitidis</name>
    <dbReference type="NCBI Taxonomy" id="5970"/>
    <lineage>
        <taxon>Eukaryota</taxon>
        <taxon>Fungi</taxon>
        <taxon>Dikarya</taxon>
        <taxon>Ascomycota</taxon>
        <taxon>Pezizomycotina</taxon>
        <taxon>Eurotiomycetes</taxon>
        <taxon>Chaetothyriomycetidae</taxon>
        <taxon>Chaetothyriales</taxon>
        <taxon>Herpotrichiellaceae</taxon>
        <taxon>Exophiala</taxon>
    </lineage>
</organism>
<evidence type="ECO:0000313" key="4">
    <source>
        <dbReference type="Proteomes" id="UP001161757"/>
    </source>
</evidence>
<feature type="region of interest" description="Disordered" evidence="2">
    <location>
        <begin position="644"/>
        <end position="683"/>
    </location>
</feature>
<feature type="coiled-coil region" evidence="1">
    <location>
        <begin position="325"/>
        <end position="366"/>
    </location>
</feature>
<dbReference type="EMBL" id="JAJGCB010000015">
    <property type="protein sequence ID" value="KAJ8989084.1"/>
    <property type="molecule type" value="Genomic_DNA"/>
</dbReference>
<evidence type="ECO:0000256" key="2">
    <source>
        <dbReference type="SAM" id="MobiDB-lite"/>
    </source>
</evidence>
<feature type="region of interest" description="Disordered" evidence="2">
    <location>
        <begin position="153"/>
        <end position="192"/>
    </location>
</feature>
<dbReference type="AlphaFoldDB" id="A0AAN6IRV9"/>